<evidence type="ECO:0000256" key="1">
    <source>
        <dbReference type="SAM" id="Coils"/>
    </source>
</evidence>
<keyword evidence="4" id="KW-1185">Reference proteome</keyword>
<evidence type="ECO:0000256" key="2">
    <source>
        <dbReference type="SAM" id="MobiDB-lite"/>
    </source>
</evidence>
<keyword evidence="1" id="KW-0175">Coiled coil</keyword>
<organism evidence="3 4">
    <name type="scientific">Chloropicon roscoffensis</name>
    <dbReference type="NCBI Taxonomy" id="1461544"/>
    <lineage>
        <taxon>Eukaryota</taxon>
        <taxon>Viridiplantae</taxon>
        <taxon>Chlorophyta</taxon>
        <taxon>Chloropicophyceae</taxon>
        <taxon>Chloropicales</taxon>
        <taxon>Chloropicaceae</taxon>
        <taxon>Chloropicon</taxon>
    </lineage>
</organism>
<feature type="region of interest" description="Disordered" evidence="2">
    <location>
        <begin position="308"/>
        <end position="346"/>
    </location>
</feature>
<dbReference type="AlphaFoldDB" id="A0AAX4P2A1"/>
<evidence type="ECO:0000313" key="4">
    <source>
        <dbReference type="Proteomes" id="UP001472866"/>
    </source>
</evidence>
<feature type="region of interest" description="Disordered" evidence="2">
    <location>
        <begin position="483"/>
        <end position="505"/>
    </location>
</feature>
<feature type="compositionally biased region" description="Low complexity" evidence="2">
    <location>
        <begin position="1"/>
        <end position="17"/>
    </location>
</feature>
<dbReference type="EMBL" id="CP151503">
    <property type="protein sequence ID" value="WZN60432.1"/>
    <property type="molecule type" value="Genomic_DNA"/>
</dbReference>
<reference evidence="3 4" key="1">
    <citation type="submission" date="2024-03" db="EMBL/GenBank/DDBJ databases">
        <title>Complete genome sequence of the green alga Chloropicon roscoffensis RCC1871.</title>
        <authorList>
            <person name="Lemieux C."/>
            <person name="Pombert J.-F."/>
            <person name="Otis C."/>
            <person name="Turmel M."/>
        </authorList>
    </citation>
    <scope>NUCLEOTIDE SEQUENCE [LARGE SCALE GENOMIC DNA]</scope>
    <source>
        <strain evidence="3 4">RCC1871</strain>
    </source>
</reference>
<feature type="region of interest" description="Disordered" evidence="2">
    <location>
        <begin position="164"/>
        <end position="196"/>
    </location>
</feature>
<accession>A0AAX4P2A1</accession>
<feature type="compositionally biased region" description="Polar residues" evidence="2">
    <location>
        <begin position="521"/>
        <end position="532"/>
    </location>
</feature>
<gene>
    <name evidence="3" type="ORF">HKI87_03g19610</name>
</gene>
<proteinExistence type="predicted"/>
<feature type="compositionally biased region" description="Low complexity" evidence="2">
    <location>
        <begin position="310"/>
        <end position="320"/>
    </location>
</feature>
<sequence length="568" mass="61810">MTVAGTPLPSSTSTSPSQAMASARHKVLLESRMRRAKMDNVSAHELSQILRKASLLWAIPANKELLRNAFKQASRTAKHRMTRYELRRHVNSCVLPEPLSHEEVGLLMTWIEPIKEKTIDYDTLEAKLAVLLEGLRTYSEKRSLLGYFNEKFQFNEMLATSQKAPSTAGSFGTRPEVPPSSKSDSKAPLAYSSGGSRSPLRYYVSPAAKSERLNSKTIENLKEGIGELGKKIETMKKEQKATNPFLASRTKPTNIFDVSTNTLLSPGSRDDALTVLKQEFQQIGEKADKIRRQNMALGAQATSSFAAGTPPRALAASPSPSHTPTPPSQAEVESPSLSAPIPEEPSAMAEELQALRGKLADERRAKADSAAELQAARAQHDASMRDINAKLASLETIVSEKNDEVGTLKAALDKAKDDALTAVESEKQHTDDLIKREEKLLNTLMRQLNKAQGEQVQLDEYADEIDKVYDSLERLYASLKSDSRPLPIAAPPAAPGDDETTQLRSTPSQLAARIEAGAASATGNPFANSPLLQGSADEDATSLEVEPDVKQQLTGLKSELHALLRVLG</sequence>
<evidence type="ECO:0000313" key="3">
    <source>
        <dbReference type="EMBL" id="WZN60432.1"/>
    </source>
</evidence>
<protein>
    <submittedName>
        <fullName evidence="3">Uncharacterized protein</fullName>
    </submittedName>
</protein>
<feature type="region of interest" description="Disordered" evidence="2">
    <location>
        <begin position="1"/>
        <end position="24"/>
    </location>
</feature>
<name>A0AAX4P2A1_9CHLO</name>
<dbReference type="Proteomes" id="UP001472866">
    <property type="component" value="Chromosome 03"/>
</dbReference>
<dbReference type="Gene3D" id="1.10.287.1490">
    <property type="match status" value="1"/>
</dbReference>
<feature type="coiled-coil region" evidence="1">
    <location>
        <begin position="359"/>
        <end position="454"/>
    </location>
</feature>
<feature type="region of interest" description="Disordered" evidence="2">
    <location>
        <begin position="521"/>
        <end position="540"/>
    </location>
</feature>